<protein>
    <submittedName>
        <fullName evidence="2">Uncharacterized protein</fullName>
    </submittedName>
</protein>
<organism evidence="2 3">
    <name type="scientific">Bacillus aerius</name>
    <dbReference type="NCBI Taxonomy" id="293388"/>
    <lineage>
        <taxon>Bacteria</taxon>
        <taxon>Bacillati</taxon>
        <taxon>Bacillota</taxon>
        <taxon>Bacilli</taxon>
        <taxon>Bacillales</taxon>
        <taxon>Bacillaceae</taxon>
        <taxon>Bacillus</taxon>
    </lineage>
</organism>
<evidence type="ECO:0000313" key="3">
    <source>
        <dbReference type="Proteomes" id="UP000517315"/>
    </source>
</evidence>
<accession>A0ABR6B550</accession>
<gene>
    <name evidence="2" type="ORF">HNP39_003027</name>
</gene>
<sequence length="34" mass="3888">MLELVNEYLSMINSVASIAYIAMSTYIILRHKKA</sequence>
<keyword evidence="1" id="KW-0812">Transmembrane</keyword>
<proteinExistence type="predicted"/>
<evidence type="ECO:0000256" key="1">
    <source>
        <dbReference type="SAM" id="Phobius"/>
    </source>
</evidence>
<comment type="caution">
    <text evidence="2">The sequence shown here is derived from an EMBL/GenBank/DDBJ whole genome shotgun (WGS) entry which is preliminary data.</text>
</comment>
<keyword evidence="1" id="KW-0472">Membrane</keyword>
<name>A0ABR6B550_9BACI</name>
<dbReference type="EMBL" id="JACJIG010000004">
    <property type="protein sequence ID" value="MBA8919271.1"/>
    <property type="molecule type" value="Genomic_DNA"/>
</dbReference>
<feature type="transmembrane region" description="Helical" evidence="1">
    <location>
        <begin position="12"/>
        <end position="29"/>
    </location>
</feature>
<keyword evidence="1" id="KW-1133">Transmembrane helix</keyword>
<evidence type="ECO:0000313" key="2">
    <source>
        <dbReference type="EMBL" id="MBA8919271.1"/>
    </source>
</evidence>
<dbReference type="Proteomes" id="UP000517315">
    <property type="component" value="Unassembled WGS sequence"/>
</dbReference>
<keyword evidence="3" id="KW-1185">Reference proteome</keyword>
<reference evidence="2 3" key="1">
    <citation type="submission" date="2020-08" db="EMBL/GenBank/DDBJ databases">
        <title>Functional genomics of gut bacteria from endangered species of beetles.</title>
        <authorList>
            <person name="Carlos-Shanley C."/>
        </authorList>
    </citation>
    <scope>NUCLEOTIDE SEQUENCE [LARGE SCALE GENOMIC DNA]</scope>
    <source>
        <strain evidence="2 3">S00152</strain>
    </source>
</reference>